<dbReference type="InterPro" id="IPR010994">
    <property type="entry name" value="RuvA_2-like"/>
</dbReference>
<protein>
    <submittedName>
        <fullName evidence="2">Uncharacterized protein</fullName>
    </submittedName>
</protein>
<keyword evidence="1" id="KW-0472">Membrane</keyword>
<name>A0A2T7BJY4_9BACT</name>
<gene>
    <name evidence="2" type="ORF">DCC81_00360</name>
</gene>
<accession>A0A2T7BJY4</accession>
<feature type="transmembrane region" description="Helical" evidence="1">
    <location>
        <begin position="20"/>
        <end position="40"/>
    </location>
</feature>
<dbReference type="PANTHER" id="PTHR21180">
    <property type="entry name" value="ENDONUCLEASE/EXONUCLEASE/PHOSPHATASE FAMILY DOMAIN-CONTAINING PROTEIN 1"/>
    <property type="match status" value="1"/>
</dbReference>
<evidence type="ECO:0000313" key="3">
    <source>
        <dbReference type="Proteomes" id="UP000244450"/>
    </source>
</evidence>
<dbReference type="Gene3D" id="1.10.150.280">
    <property type="entry name" value="AF1531-like domain"/>
    <property type="match status" value="3"/>
</dbReference>
<keyword evidence="3" id="KW-1185">Reference proteome</keyword>
<comment type="caution">
    <text evidence="2">The sequence shown here is derived from an EMBL/GenBank/DDBJ whole genome shotgun (WGS) entry which is preliminary data.</text>
</comment>
<dbReference type="GO" id="GO:0015628">
    <property type="term" value="P:protein secretion by the type II secretion system"/>
    <property type="evidence" value="ECO:0007669"/>
    <property type="project" value="TreeGrafter"/>
</dbReference>
<evidence type="ECO:0000313" key="2">
    <source>
        <dbReference type="EMBL" id="PUZ27978.1"/>
    </source>
</evidence>
<evidence type="ECO:0000256" key="1">
    <source>
        <dbReference type="SAM" id="Phobius"/>
    </source>
</evidence>
<dbReference type="EMBL" id="QCYK01000001">
    <property type="protein sequence ID" value="PUZ27978.1"/>
    <property type="molecule type" value="Genomic_DNA"/>
</dbReference>
<dbReference type="OrthoDB" id="981124at2"/>
<dbReference type="Proteomes" id="UP000244450">
    <property type="component" value="Unassembled WGS sequence"/>
</dbReference>
<dbReference type="SUPFAM" id="SSF47781">
    <property type="entry name" value="RuvA domain 2-like"/>
    <property type="match status" value="3"/>
</dbReference>
<keyword evidence="1" id="KW-0812">Transmembrane</keyword>
<dbReference type="RefSeq" id="WP_108684619.1">
    <property type="nucleotide sequence ID" value="NZ_QCYK01000001.1"/>
</dbReference>
<sequence length="315" mass="35339">MWREFIKNYLDFSRRERRGIYILLACIVVCYLLPYCLPAPDFPDIKTALLFPENAVAAGKRNTVKSTSPATYFFFDPNTLPLQGFLDLGIREKTALTIIHYREKGGHFRQPADLAKIYGLPAAQAAALAPYVRIGATVSKGDGRPAANAGAAEKRNSVDTARFSHSGFHRDSLVFKRKTYVMTDINQADSVAWMQLPGIGPGFAGRITRFRDRLGGFYSVRQVGETYGLPDSTFKKIEPFLQLHETSLKKIDLNQADEKTLGAHPYIRYSLAKLITRYRNSHGPFTEVTGLRQIAVINDSVYQRIAPYLTITPKP</sequence>
<dbReference type="Pfam" id="PF12836">
    <property type="entry name" value="HHH_3"/>
    <property type="match status" value="3"/>
</dbReference>
<organism evidence="2 3">
    <name type="scientific">Chitinophaga parva</name>
    <dbReference type="NCBI Taxonomy" id="2169414"/>
    <lineage>
        <taxon>Bacteria</taxon>
        <taxon>Pseudomonadati</taxon>
        <taxon>Bacteroidota</taxon>
        <taxon>Chitinophagia</taxon>
        <taxon>Chitinophagales</taxon>
        <taxon>Chitinophagaceae</taxon>
        <taxon>Chitinophaga</taxon>
    </lineage>
</organism>
<dbReference type="InterPro" id="IPR051675">
    <property type="entry name" value="Endo/Exo/Phosphatase_dom_1"/>
</dbReference>
<keyword evidence="1" id="KW-1133">Transmembrane helix</keyword>
<proteinExistence type="predicted"/>
<dbReference type="AlphaFoldDB" id="A0A2T7BJY4"/>
<reference evidence="2 3" key="1">
    <citation type="submission" date="2018-04" db="EMBL/GenBank/DDBJ databases">
        <title>Chitinophaga fuyangensis sp. nov., isolated from soil in a chemical factory.</title>
        <authorList>
            <person name="Chen K."/>
        </authorList>
    </citation>
    <scope>NUCLEOTIDE SEQUENCE [LARGE SCALE GENOMIC DNA]</scope>
    <source>
        <strain evidence="2 3">LY-1</strain>
    </source>
</reference>
<dbReference type="GO" id="GO:0015627">
    <property type="term" value="C:type II protein secretion system complex"/>
    <property type="evidence" value="ECO:0007669"/>
    <property type="project" value="TreeGrafter"/>
</dbReference>
<dbReference type="PANTHER" id="PTHR21180:SF32">
    <property type="entry name" value="ENDONUCLEASE_EXONUCLEASE_PHOSPHATASE FAMILY DOMAIN-CONTAINING PROTEIN 1"/>
    <property type="match status" value="1"/>
</dbReference>